<dbReference type="RefSeq" id="WP_135059615.1">
    <property type="nucleotide sequence ID" value="NZ_CP038254.1"/>
</dbReference>
<sequence length="423" mass="45722">MSLNNRVFITGLGALTATGTTADDTWNAVLAGQSGIRNIQQWDLSDWPVHIGGELKEFKPAKMLPDRKLFKVISLQDVMGINAAVQAIHHSGLISYRDALDDAESFNEQTAIYVGSPGNKYYQQYDFLPLLSKSNDDMKVFAQELFTEVHPMWLLRILPNNVLAYTGITYGFKGPNHNITNHAIGGAQAVLEAFHAIQTGQVERAVVVAYDMGVEPQALFYYEKLGVLSTTDLKPFEHAHDGTVLADGAAALILENEKSATARNATCHGEIIGGLSATETAGLFAVEKEGKPLADLMRQTLMQCQLDAKEIGMLVTHGNGNPKSDDTEASAVQAVFPSETPVTAFKWSTGHTLCASGLLDTVLATYALKQQCIPGIANFKQPANSSKDLAISTSHQSLNRSHALIINRGFGSMNACLVIKACE</sequence>
<dbReference type="GO" id="GO:0005829">
    <property type="term" value="C:cytosol"/>
    <property type="evidence" value="ECO:0007669"/>
    <property type="project" value="TreeGrafter"/>
</dbReference>
<dbReference type="InterPro" id="IPR020841">
    <property type="entry name" value="PKS_Beta-ketoAc_synthase_dom"/>
</dbReference>
<dbReference type="InterPro" id="IPR000794">
    <property type="entry name" value="Beta-ketoacyl_synthase"/>
</dbReference>
<evidence type="ECO:0000256" key="3">
    <source>
        <dbReference type="ARBA" id="ARBA00022679"/>
    </source>
</evidence>
<dbReference type="AlphaFoldDB" id="A0AAX1EDG3"/>
<reference evidence="6 7" key="1">
    <citation type="submission" date="2019-03" db="EMBL/GenBank/DDBJ databases">
        <title>Diverse conjugative elements silence natural transformation in Legionella species.</title>
        <authorList>
            <person name="Durieux I."/>
            <person name="Ginevra C."/>
            <person name="Attaiech L."/>
            <person name="Picq K."/>
            <person name="Juan P.A."/>
            <person name="Jarraud S."/>
            <person name="Charpentier X."/>
        </authorList>
    </citation>
    <scope>NUCLEOTIDE SEQUENCE [LARGE SCALE GENOMIC DNA]</scope>
    <source>
        <strain evidence="6 7">HL-0427-4011</strain>
    </source>
</reference>
<dbReference type="InterPro" id="IPR016039">
    <property type="entry name" value="Thiolase-like"/>
</dbReference>
<dbReference type="InterPro" id="IPR014031">
    <property type="entry name" value="Ketoacyl_synth_C"/>
</dbReference>
<evidence type="ECO:0000313" key="7">
    <source>
        <dbReference type="Proteomes" id="UP000295517"/>
    </source>
</evidence>
<comment type="pathway">
    <text evidence="1">Lipid metabolism; fatty acid biosynthesis.</text>
</comment>
<evidence type="ECO:0000313" key="6">
    <source>
        <dbReference type="EMBL" id="QBR83143.1"/>
    </source>
</evidence>
<organism evidence="6 7">
    <name type="scientific">Legionella israelensis</name>
    <dbReference type="NCBI Taxonomy" id="454"/>
    <lineage>
        <taxon>Bacteria</taxon>
        <taxon>Pseudomonadati</taxon>
        <taxon>Pseudomonadota</taxon>
        <taxon>Gammaproteobacteria</taxon>
        <taxon>Legionellales</taxon>
        <taxon>Legionellaceae</taxon>
        <taxon>Legionella</taxon>
    </lineage>
</organism>
<dbReference type="Proteomes" id="UP000295517">
    <property type="component" value="Chromosome"/>
</dbReference>
<protein>
    <submittedName>
        <fullName evidence="6">3-oxoacyl-ACP synthase</fullName>
    </submittedName>
</protein>
<gene>
    <name evidence="6" type="ORF">E3983_01500</name>
</gene>
<accession>A0AAX1EDG3</accession>
<feature type="domain" description="Ketosynthase family 3 (KS3)" evidence="5">
    <location>
        <begin position="4"/>
        <end position="421"/>
    </location>
</feature>
<name>A0AAX1EDG3_9GAMM</name>
<evidence type="ECO:0000256" key="4">
    <source>
        <dbReference type="RuleBase" id="RU003694"/>
    </source>
</evidence>
<dbReference type="SMART" id="SM00825">
    <property type="entry name" value="PKS_KS"/>
    <property type="match status" value="1"/>
</dbReference>
<dbReference type="SUPFAM" id="SSF53901">
    <property type="entry name" value="Thiolase-like"/>
    <property type="match status" value="2"/>
</dbReference>
<dbReference type="GO" id="GO:0004315">
    <property type="term" value="F:3-oxoacyl-[acyl-carrier-protein] synthase activity"/>
    <property type="evidence" value="ECO:0007669"/>
    <property type="project" value="TreeGrafter"/>
</dbReference>
<evidence type="ECO:0000256" key="1">
    <source>
        <dbReference type="ARBA" id="ARBA00005194"/>
    </source>
</evidence>
<evidence type="ECO:0000259" key="5">
    <source>
        <dbReference type="PROSITE" id="PS52004"/>
    </source>
</evidence>
<dbReference type="PANTHER" id="PTHR11712:SF336">
    <property type="entry name" value="3-OXOACYL-[ACYL-CARRIER-PROTEIN] SYNTHASE, MITOCHONDRIAL"/>
    <property type="match status" value="1"/>
</dbReference>
<evidence type="ECO:0000256" key="2">
    <source>
        <dbReference type="ARBA" id="ARBA00008467"/>
    </source>
</evidence>
<dbReference type="Pfam" id="PF00109">
    <property type="entry name" value="ketoacyl-synt"/>
    <property type="match status" value="1"/>
</dbReference>
<dbReference type="PROSITE" id="PS52004">
    <property type="entry name" value="KS3_2"/>
    <property type="match status" value="1"/>
</dbReference>
<comment type="similarity">
    <text evidence="2 4">Belongs to the thiolase-like superfamily. Beta-ketoacyl-ACP synthases family.</text>
</comment>
<keyword evidence="3 4" id="KW-0808">Transferase</keyword>
<dbReference type="Pfam" id="PF02801">
    <property type="entry name" value="Ketoacyl-synt_C"/>
    <property type="match status" value="1"/>
</dbReference>
<proteinExistence type="inferred from homology"/>
<dbReference type="GO" id="GO:0006633">
    <property type="term" value="P:fatty acid biosynthetic process"/>
    <property type="evidence" value="ECO:0007669"/>
    <property type="project" value="TreeGrafter"/>
</dbReference>
<dbReference type="PANTHER" id="PTHR11712">
    <property type="entry name" value="POLYKETIDE SYNTHASE-RELATED"/>
    <property type="match status" value="1"/>
</dbReference>
<dbReference type="Gene3D" id="3.40.47.10">
    <property type="match status" value="2"/>
</dbReference>
<dbReference type="EMBL" id="CP038254">
    <property type="protein sequence ID" value="QBR83143.1"/>
    <property type="molecule type" value="Genomic_DNA"/>
</dbReference>
<dbReference type="InterPro" id="IPR014030">
    <property type="entry name" value="Ketoacyl_synth_N"/>
</dbReference>